<comment type="caution">
    <text evidence="1">The sequence shown here is derived from an EMBL/GenBank/DDBJ whole genome shotgun (WGS) entry which is preliminary data.</text>
</comment>
<name>A0A9X2VND0_9PSEU</name>
<proteinExistence type="predicted"/>
<dbReference type="SUPFAM" id="SSF55961">
    <property type="entry name" value="Bet v1-like"/>
    <property type="match status" value="1"/>
</dbReference>
<organism evidence="1 2">
    <name type="scientific">Umezawaea endophytica</name>
    <dbReference type="NCBI Taxonomy" id="1654476"/>
    <lineage>
        <taxon>Bacteria</taxon>
        <taxon>Bacillati</taxon>
        <taxon>Actinomycetota</taxon>
        <taxon>Actinomycetes</taxon>
        <taxon>Pseudonocardiales</taxon>
        <taxon>Pseudonocardiaceae</taxon>
        <taxon>Umezawaea</taxon>
    </lineage>
</organism>
<keyword evidence="2" id="KW-1185">Reference proteome</keyword>
<dbReference type="InterPro" id="IPR023393">
    <property type="entry name" value="START-like_dom_sf"/>
</dbReference>
<dbReference type="EMBL" id="JANYMP010000009">
    <property type="protein sequence ID" value="MCS7479304.1"/>
    <property type="molecule type" value="Genomic_DNA"/>
</dbReference>
<dbReference type="AlphaFoldDB" id="A0A9X2VND0"/>
<evidence type="ECO:0000313" key="1">
    <source>
        <dbReference type="EMBL" id="MCS7479304.1"/>
    </source>
</evidence>
<dbReference type="Proteomes" id="UP001141259">
    <property type="component" value="Unassembled WGS sequence"/>
</dbReference>
<reference evidence="1" key="1">
    <citation type="submission" date="2022-08" db="EMBL/GenBank/DDBJ databases">
        <authorList>
            <person name="Tistechok S."/>
            <person name="Samborskyy M."/>
            <person name="Roman I."/>
        </authorList>
    </citation>
    <scope>NUCLEOTIDE SEQUENCE</scope>
    <source>
        <strain evidence="1">DSM 103496</strain>
    </source>
</reference>
<dbReference type="Gene3D" id="3.30.530.20">
    <property type="match status" value="1"/>
</dbReference>
<dbReference type="CDD" id="cd07814">
    <property type="entry name" value="SRPBCC_CalC_Aha1-like"/>
    <property type="match status" value="1"/>
</dbReference>
<protein>
    <submittedName>
        <fullName evidence="1">SRPBCC domain-containing protein</fullName>
    </submittedName>
</protein>
<evidence type="ECO:0000313" key="2">
    <source>
        <dbReference type="Proteomes" id="UP001141259"/>
    </source>
</evidence>
<dbReference type="RefSeq" id="WP_259624806.1">
    <property type="nucleotide sequence ID" value="NZ_JANYMP010000009.1"/>
</dbReference>
<accession>A0A9X2VND0</accession>
<gene>
    <name evidence="1" type="ORF">NZH93_20775</name>
</gene>
<sequence>MSVIEVVVAAPVDTVWEALRDKEKIRQWHGWDFDGLDAEVDHIYLTDVVEDGRTLALGGGDRFSLTPSGTSTLVTLDRAPLGGNPELDAYHDAITEGWTTFLQQLRFALERQPGAVRRTLFFEGGFPDLAHVDSRWTADLVGEPVTGELWFRSANQVGVTVDSWGEGLLVVVDAPSAMVVLSTYGLDEAAFGDLEARWSKRFAG</sequence>